<keyword evidence="6 8" id="KW-0807">Transducer</keyword>
<evidence type="ECO:0000256" key="7">
    <source>
        <dbReference type="ARBA" id="ARBA00029447"/>
    </source>
</evidence>
<dbReference type="Proteomes" id="UP000007844">
    <property type="component" value="Chromosome"/>
</dbReference>
<dbReference type="RefSeq" id="WP_014261419.1">
    <property type="nucleotide sequence ID" value="NC_016629.1"/>
</dbReference>
<dbReference type="CDD" id="cd18773">
    <property type="entry name" value="PDC1_HK_sensor"/>
    <property type="match status" value="1"/>
</dbReference>
<dbReference type="SUPFAM" id="SSF103190">
    <property type="entry name" value="Sensory domain-like"/>
    <property type="match status" value="1"/>
</dbReference>
<keyword evidence="2" id="KW-1003">Cell membrane</keyword>
<keyword evidence="4 10" id="KW-1133">Transmembrane helix</keyword>
<evidence type="ECO:0000256" key="5">
    <source>
        <dbReference type="ARBA" id="ARBA00023136"/>
    </source>
</evidence>
<evidence type="ECO:0000256" key="10">
    <source>
        <dbReference type="SAM" id="Phobius"/>
    </source>
</evidence>
<dbReference type="GO" id="GO:0006935">
    <property type="term" value="P:chemotaxis"/>
    <property type="evidence" value="ECO:0007669"/>
    <property type="project" value="UniProtKB-ARBA"/>
</dbReference>
<feature type="compositionally biased region" description="Basic and acidic residues" evidence="9">
    <location>
        <begin position="365"/>
        <end position="374"/>
    </location>
</feature>
<reference evidence="13 14" key="1">
    <citation type="journal article" date="2011" name="J. Bacteriol.">
        <title>Genome sequence of the mercury-methylating and pleomorphic Desulfovibrio africanus Strain Walvis Bay.</title>
        <authorList>
            <person name="Brown S.D."/>
            <person name="Wall J.D."/>
            <person name="Kucken A.M."/>
            <person name="Gilmour C.C."/>
            <person name="Podar M."/>
            <person name="Brandt C.C."/>
            <person name="Teshima H."/>
            <person name="Detter J.C."/>
            <person name="Han C.S."/>
            <person name="Land M.L."/>
            <person name="Lucas S."/>
            <person name="Han J."/>
            <person name="Pennacchio L."/>
            <person name="Nolan M."/>
            <person name="Pitluck S."/>
            <person name="Woyke T."/>
            <person name="Goodwin L."/>
            <person name="Palumbo A.V."/>
            <person name="Elias D.A."/>
        </authorList>
    </citation>
    <scope>NUCLEOTIDE SEQUENCE [LARGE SCALE GENOMIC DNA]</scope>
    <source>
        <strain evidence="13 14">Walvis Bay</strain>
    </source>
</reference>
<keyword evidence="3 10" id="KW-0812">Transmembrane</keyword>
<dbReference type="PANTHER" id="PTHR32089:SF112">
    <property type="entry name" value="LYSOZYME-LIKE PROTEIN-RELATED"/>
    <property type="match status" value="1"/>
</dbReference>
<dbReference type="STRING" id="690850.Desaf_3524"/>
<evidence type="ECO:0000313" key="13">
    <source>
        <dbReference type="EMBL" id="EGJ51805.1"/>
    </source>
</evidence>
<dbReference type="HOGENOM" id="CLU_000445_107_19_7"/>
<dbReference type="GO" id="GO:0007165">
    <property type="term" value="P:signal transduction"/>
    <property type="evidence" value="ECO:0007669"/>
    <property type="project" value="UniProtKB-KW"/>
</dbReference>
<evidence type="ECO:0000256" key="3">
    <source>
        <dbReference type="ARBA" id="ARBA00022692"/>
    </source>
</evidence>
<dbReference type="SMART" id="SM00283">
    <property type="entry name" value="MA"/>
    <property type="match status" value="1"/>
</dbReference>
<comment type="subcellular location">
    <subcellularLocation>
        <location evidence="1">Cell membrane</location>
        <topology evidence="1">Multi-pass membrane protein</topology>
    </subcellularLocation>
</comment>
<dbReference type="Pfam" id="PF00015">
    <property type="entry name" value="MCPsignal"/>
    <property type="match status" value="1"/>
</dbReference>
<dbReference type="CDD" id="cd06225">
    <property type="entry name" value="HAMP"/>
    <property type="match status" value="1"/>
</dbReference>
<dbReference type="InterPro" id="IPR033463">
    <property type="entry name" value="sCache_3"/>
</dbReference>
<feature type="domain" description="Methyl-accepting transducer" evidence="11">
    <location>
        <begin position="402"/>
        <end position="638"/>
    </location>
</feature>
<dbReference type="SUPFAM" id="SSF58104">
    <property type="entry name" value="Methyl-accepting chemotaxis protein (MCP) signaling domain"/>
    <property type="match status" value="1"/>
</dbReference>
<dbReference type="KEGG" id="daf:Desaf_3524"/>
<dbReference type="InterPro" id="IPR029151">
    <property type="entry name" value="Sensor-like_sf"/>
</dbReference>
<dbReference type="CDD" id="cd11386">
    <property type="entry name" value="MCP_signal"/>
    <property type="match status" value="1"/>
</dbReference>
<dbReference type="Gene3D" id="1.10.287.950">
    <property type="entry name" value="Methyl-accepting chemotaxis protein"/>
    <property type="match status" value="1"/>
</dbReference>
<evidence type="ECO:0000256" key="1">
    <source>
        <dbReference type="ARBA" id="ARBA00004651"/>
    </source>
</evidence>
<dbReference type="FunFam" id="1.10.287.950:FF:000001">
    <property type="entry name" value="Methyl-accepting chemotaxis sensory transducer"/>
    <property type="match status" value="1"/>
</dbReference>
<dbReference type="SMART" id="SM00304">
    <property type="entry name" value="HAMP"/>
    <property type="match status" value="2"/>
</dbReference>
<feature type="compositionally biased region" description="Low complexity" evidence="9">
    <location>
        <begin position="375"/>
        <end position="385"/>
    </location>
</feature>
<dbReference type="EMBL" id="CP003221">
    <property type="protein sequence ID" value="EGJ51805.1"/>
    <property type="molecule type" value="Genomic_DNA"/>
</dbReference>
<feature type="transmembrane region" description="Helical" evidence="10">
    <location>
        <begin position="282"/>
        <end position="301"/>
    </location>
</feature>
<sequence length="675" mass="72224">MRISFFWKILGVCLSTIILLASCIVFGVNHYVGKEFDAESLQRLRTYMNSLDHEVRDNALMLSTVARLMAENPDVARALDQGDAAFLRGYAREVMGSSGVEFITIADSRGSVLARGHSDKAGDSILNQTNVQKALNGQASVGMEPGRVVKLSLRAGQPVRLDGRIVGVITPGIDLASLKFVDSIKQRLGVECTLFDGDTRASTTIQVNGKRAVGTKMDNPVVLETVIQRAQPFIGRNKILGSDHDTAYWPIIAANGKTAGMFFIGIRRDVIETTQQSITSSVVLISALVGLLMLGLSVVVARSLTKPIIRAAEFAYKVADGQLDQTLTVTNRDEIGMLAQALGRMVENLRSMFAKAEAQTREAEAQAEQARKATQEAQQAKAQAESAKREGMLQAAARLESVVEVVSSSSEELSAQIEQSDKGVDEQSKRIGETATTMEEMNASVLEVARNAGDAATVSDKARTKAEAGAAIVGRVLAGIGEVQNQSVALKKDMEDLGRQAEAIGRIMNVISDIADQTNLLALNAAIEAARAGDAGRGFAVVADEVRKLAEKTMQATTEVGNAIRGVQQGTRKNMDNVDRSVQTIEQATQLARESGEALREIVQLVEKASDQVRGIATASEQQSTASEEISRAVEQVSAISSETAQAMGEAAKAVLELAGQAQVLKRLVEELKDA</sequence>
<feature type="domain" description="HAMP" evidence="12">
    <location>
        <begin position="302"/>
        <end position="354"/>
    </location>
</feature>
<evidence type="ECO:0000259" key="12">
    <source>
        <dbReference type="PROSITE" id="PS50885"/>
    </source>
</evidence>
<dbReference type="PROSITE" id="PS50111">
    <property type="entry name" value="CHEMOTAXIS_TRANSDUC_2"/>
    <property type="match status" value="1"/>
</dbReference>
<dbReference type="InterPro" id="IPR004089">
    <property type="entry name" value="MCPsignal_dom"/>
</dbReference>
<protein>
    <submittedName>
        <fullName evidence="13">Methyl-accepting chemotaxis sensory transducer</fullName>
    </submittedName>
</protein>
<dbReference type="Pfam" id="PF17202">
    <property type="entry name" value="sCache_3_3"/>
    <property type="match status" value="1"/>
</dbReference>
<dbReference type="Gene3D" id="6.10.340.10">
    <property type="match status" value="1"/>
</dbReference>
<gene>
    <name evidence="13" type="ORF">Desaf_3524</name>
</gene>
<comment type="similarity">
    <text evidence="7">Belongs to the methyl-accepting chemotaxis (MCP) protein family.</text>
</comment>
<evidence type="ECO:0000256" key="4">
    <source>
        <dbReference type="ARBA" id="ARBA00022989"/>
    </source>
</evidence>
<evidence type="ECO:0000256" key="8">
    <source>
        <dbReference type="PROSITE-ProRule" id="PRU00284"/>
    </source>
</evidence>
<dbReference type="InterPro" id="IPR003660">
    <property type="entry name" value="HAMP_dom"/>
</dbReference>
<proteinExistence type="inferred from homology"/>
<evidence type="ECO:0000256" key="6">
    <source>
        <dbReference type="ARBA" id="ARBA00023224"/>
    </source>
</evidence>
<dbReference type="Pfam" id="PF00672">
    <property type="entry name" value="HAMP"/>
    <property type="match status" value="1"/>
</dbReference>
<dbReference type="GO" id="GO:0005886">
    <property type="term" value="C:plasma membrane"/>
    <property type="evidence" value="ECO:0007669"/>
    <property type="project" value="UniProtKB-SubCell"/>
</dbReference>
<organism evidence="13 14">
    <name type="scientific">Desulfocurvibacter africanus subsp. africanus str. Walvis Bay</name>
    <dbReference type="NCBI Taxonomy" id="690850"/>
    <lineage>
        <taxon>Bacteria</taxon>
        <taxon>Pseudomonadati</taxon>
        <taxon>Thermodesulfobacteriota</taxon>
        <taxon>Desulfovibrionia</taxon>
        <taxon>Desulfovibrionales</taxon>
        <taxon>Desulfovibrionaceae</taxon>
        <taxon>Desulfocurvibacter</taxon>
    </lineage>
</organism>
<feature type="region of interest" description="Disordered" evidence="9">
    <location>
        <begin position="365"/>
        <end position="386"/>
    </location>
</feature>
<evidence type="ECO:0000256" key="9">
    <source>
        <dbReference type="SAM" id="MobiDB-lite"/>
    </source>
</evidence>
<dbReference type="PROSITE" id="PS50885">
    <property type="entry name" value="HAMP"/>
    <property type="match status" value="1"/>
</dbReference>
<evidence type="ECO:0000256" key="2">
    <source>
        <dbReference type="ARBA" id="ARBA00022475"/>
    </source>
</evidence>
<name>F3YY29_DESAF</name>
<keyword evidence="5 10" id="KW-0472">Membrane</keyword>
<dbReference type="eggNOG" id="COG0840">
    <property type="taxonomic scope" value="Bacteria"/>
</dbReference>
<dbReference type="Gene3D" id="3.30.450.20">
    <property type="entry name" value="PAS domain"/>
    <property type="match status" value="1"/>
</dbReference>
<dbReference type="AlphaFoldDB" id="F3YY29"/>
<evidence type="ECO:0000313" key="14">
    <source>
        <dbReference type="Proteomes" id="UP000007844"/>
    </source>
</evidence>
<dbReference type="Pfam" id="PF17203">
    <property type="entry name" value="sCache_3_2"/>
    <property type="match status" value="1"/>
</dbReference>
<keyword evidence="14" id="KW-1185">Reference proteome</keyword>
<dbReference type="PANTHER" id="PTHR32089">
    <property type="entry name" value="METHYL-ACCEPTING CHEMOTAXIS PROTEIN MCPB"/>
    <property type="match status" value="1"/>
</dbReference>
<dbReference type="PROSITE" id="PS51257">
    <property type="entry name" value="PROKAR_LIPOPROTEIN"/>
    <property type="match status" value="1"/>
</dbReference>
<evidence type="ECO:0000259" key="11">
    <source>
        <dbReference type="PROSITE" id="PS50111"/>
    </source>
</evidence>
<accession>F3YY29</accession>